<evidence type="ECO:0000313" key="2">
    <source>
        <dbReference type="Proteomes" id="UP000241769"/>
    </source>
</evidence>
<reference evidence="1 2" key="1">
    <citation type="journal article" date="2018" name="Genome Biol. Evol.">
        <title>Multiple Roots of Fruiting Body Formation in Amoebozoa.</title>
        <authorList>
            <person name="Hillmann F."/>
            <person name="Forbes G."/>
            <person name="Novohradska S."/>
            <person name="Ferling I."/>
            <person name="Riege K."/>
            <person name="Groth M."/>
            <person name="Westermann M."/>
            <person name="Marz M."/>
            <person name="Spaller T."/>
            <person name="Winckler T."/>
            <person name="Schaap P."/>
            <person name="Glockner G."/>
        </authorList>
    </citation>
    <scope>NUCLEOTIDE SEQUENCE [LARGE SCALE GENOMIC DNA]</scope>
    <source>
        <strain evidence="1 2">Jena</strain>
    </source>
</reference>
<dbReference type="InParanoid" id="A0A2P6MW84"/>
<accession>A0A2P6MW84</accession>
<dbReference type="EMBL" id="MDYQ01000353">
    <property type="protein sequence ID" value="PRP75980.1"/>
    <property type="molecule type" value="Genomic_DNA"/>
</dbReference>
<evidence type="ECO:0000313" key="1">
    <source>
        <dbReference type="EMBL" id="PRP75980.1"/>
    </source>
</evidence>
<proteinExistence type="predicted"/>
<sequence length="80" mass="9007">MSVSVWEEVVLLCYNMRDISQKAIRGRTVTSDPGCSGSISDRQPGNLMASRRGYNWAVRLQCPNILKVKLFQTSSSNRDQ</sequence>
<dbReference type="Proteomes" id="UP000241769">
    <property type="component" value="Unassembled WGS sequence"/>
</dbReference>
<organism evidence="1 2">
    <name type="scientific">Planoprotostelium fungivorum</name>
    <dbReference type="NCBI Taxonomy" id="1890364"/>
    <lineage>
        <taxon>Eukaryota</taxon>
        <taxon>Amoebozoa</taxon>
        <taxon>Evosea</taxon>
        <taxon>Variosea</taxon>
        <taxon>Cavosteliida</taxon>
        <taxon>Cavosteliaceae</taxon>
        <taxon>Planoprotostelium</taxon>
    </lineage>
</organism>
<keyword evidence="2" id="KW-1185">Reference proteome</keyword>
<gene>
    <name evidence="1" type="ORF">PROFUN_01696</name>
</gene>
<name>A0A2P6MW84_9EUKA</name>
<comment type="caution">
    <text evidence="1">The sequence shown here is derived from an EMBL/GenBank/DDBJ whole genome shotgun (WGS) entry which is preliminary data.</text>
</comment>
<protein>
    <submittedName>
        <fullName evidence="1">Uncharacterized protein</fullName>
    </submittedName>
</protein>
<dbReference type="AlphaFoldDB" id="A0A2P6MW84"/>